<dbReference type="InterPro" id="IPR001584">
    <property type="entry name" value="Integrase_cat-core"/>
</dbReference>
<accession>A0A2N9H5A1</accession>
<sequence length="271" mass="31488">MKVSVETIQEPELWHTTRVWYFGPSMLKDVTNYVRTCDKCQRFANVPRQPPENLTPITTPWPFAQWGLDIMGPFLIGAKQAKFLVAAIVYFTKWVEVEPLATITEKNVGNFVWKAVICRFGIPMVLISNNGKQFDNQPFREICSQLNIRNHFSLPRYPQANEQVEVTNRTLLKMIKTRLEGAKGLWVEKLPSILWVYRTTARTPTRETPFKLTFGTEAVIPMEIGMTSFKTAHYEEEKNEDLLHINLDLLDEAREKAAQRVKSYQRKMAQY</sequence>
<dbReference type="GO" id="GO:0003676">
    <property type="term" value="F:nucleic acid binding"/>
    <property type="evidence" value="ECO:0007669"/>
    <property type="project" value="InterPro"/>
</dbReference>
<evidence type="ECO:0000259" key="1">
    <source>
        <dbReference type="PROSITE" id="PS50994"/>
    </source>
</evidence>
<protein>
    <recommendedName>
        <fullName evidence="1">Integrase catalytic domain-containing protein</fullName>
    </recommendedName>
</protein>
<dbReference type="AlphaFoldDB" id="A0A2N9H5A1"/>
<name>A0A2N9H5A1_FAGSY</name>
<reference evidence="2" key="1">
    <citation type="submission" date="2018-02" db="EMBL/GenBank/DDBJ databases">
        <authorList>
            <person name="Cohen D.B."/>
            <person name="Kent A.D."/>
        </authorList>
    </citation>
    <scope>NUCLEOTIDE SEQUENCE</scope>
</reference>
<proteinExistence type="predicted"/>
<dbReference type="SUPFAM" id="SSF53098">
    <property type="entry name" value="Ribonuclease H-like"/>
    <property type="match status" value="1"/>
</dbReference>
<gene>
    <name evidence="2" type="ORF">FSB_LOCUS34616</name>
</gene>
<dbReference type="Gene3D" id="3.30.420.10">
    <property type="entry name" value="Ribonuclease H-like superfamily/Ribonuclease H"/>
    <property type="match status" value="1"/>
</dbReference>
<dbReference type="Pfam" id="PF17921">
    <property type="entry name" value="Integrase_H2C2"/>
    <property type="match status" value="1"/>
</dbReference>
<dbReference type="Gene3D" id="1.10.340.70">
    <property type="match status" value="1"/>
</dbReference>
<dbReference type="InterPro" id="IPR041588">
    <property type="entry name" value="Integrase_H2C2"/>
</dbReference>
<dbReference type="PROSITE" id="PS50994">
    <property type="entry name" value="INTEGRASE"/>
    <property type="match status" value="1"/>
</dbReference>
<organism evidence="2">
    <name type="scientific">Fagus sylvatica</name>
    <name type="common">Beechnut</name>
    <dbReference type="NCBI Taxonomy" id="28930"/>
    <lineage>
        <taxon>Eukaryota</taxon>
        <taxon>Viridiplantae</taxon>
        <taxon>Streptophyta</taxon>
        <taxon>Embryophyta</taxon>
        <taxon>Tracheophyta</taxon>
        <taxon>Spermatophyta</taxon>
        <taxon>Magnoliopsida</taxon>
        <taxon>eudicotyledons</taxon>
        <taxon>Gunneridae</taxon>
        <taxon>Pentapetalae</taxon>
        <taxon>rosids</taxon>
        <taxon>fabids</taxon>
        <taxon>Fagales</taxon>
        <taxon>Fagaceae</taxon>
        <taxon>Fagus</taxon>
    </lineage>
</organism>
<dbReference type="EMBL" id="OIVN01002824">
    <property type="protein sequence ID" value="SPD06734.1"/>
    <property type="molecule type" value="Genomic_DNA"/>
</dbReference>
<dbReference type="PANTHER" id="PTHR37984">
    <property type="entry name" value="PROTEIN CBG26694"/>
    <property type="match status" value="1"/>
</dbReference>
<feature type="domain" description="Integrase catalytic" evidence="1">
    <location>
        <begin position="56"/>
        <end position="217"/>
    </location>
</feature>
<dbReference type="InterPro" id="IPR050951">
    <property type="entry name" value="Retrovirus_Pol_polyprotein"/>
</dbReference>
<dbReference type="InterPro" id="IPR036397">
    <property type="entry name" value="RNaseH_sf"/>
</dbReference>
<dbReference type="GO" id="GO:0015074">
    <property type="term" value="P:DNA integration"/>
    <property type="evidence" value="ECO:0007669"/>
    <property type="project" value="InterPro"/>
</dbReference>
<dbReference type="PANTHER" id="PTHR37984:SF5">
    <property type="entry name" value="PROTEIN NYNRIN-LIKE"/>
    <property type="match status" value="1"/>
</dbReference>
<dbReference type="InterPro" id="IPR012337">
    <property type="entry name" value="RNaseH-like_sf"/>
</dbReference>
<evidence type="ECO:0000313" key="2">
    <source>
        <dbReference type="EMBL" id="SPD06734.1"/>
    </source>
</evidence>